<proteinExistence type="evidence at transcript level"/>
<organism evidence="1">
    <name type="scientific">Babesia bovis</name>
    <dbReference type="NCBI Taxonomy" id="5865"/>
    <lineage>
        <taxon>Eukaryota</taxon>
        <taxon>Sar</taxon>
        <taxon>Alveolata</taxon>
        <taxon>Apicomplexa</taxon>
        <taxon>Aconoidasida</taxon>
        <taxon>Piroplasmida</taxon>
        <taxon>Babesiidae</taxon>
        <taxon>Babesia</taxon>
    </lineage>
</organism>
<reference evidence="1" key="1">
    <citation type="journal article" date="2014" name="BMC Genomics">
        <title>The Babesia bovis gene and promoter model: an update from full-length EST analysis.</title>
        <authorList>
            <person name="Yamagishi J."/>
            <person name="Wakaguri H."/>
            <person name="Yokoyama N."/>
            <person name="Yamashita R."/>
            <person name="Suzuki Y."/>
            <person name="Xuan X."/>
            <person name="Igarashi I."/>
        </authorList>
    </citation>
    <scope>NUCLEOTIDE SEQUENCE</scope>
    <source>
        <strain evidence="1">Texas</strain>
    </source>
</reference>
<sequence length="376" mass="42518">MCKLGVPSRVISSMPIVSLLTSISLIAISQFVLVSAVITQDNQNDITVTGLVIINDKTFRATCNCPANVNSLENMIYLSRGLCYPSKMKVRTHGNLDHEEYDSVLKKMRIIPHEDFRSVDEVSLSAMDPRVKGKAMYAPGGDLGLFTIAMMVVYESRGTPTQMTVTNLLKQFVRQLPANRQFRHATDEHAIELLKQAMNWEVIDLHNVEKQYQQKMKDAIADGAMGDPFFVYMMRKFNNDPTKKKIVVLCVHAFLEVLWDKTDSIWERMVIQMLEGDAKPTSLVELSVSKGCELAKMAPLVKTQAGSIPLLIYTEFAANVRKREMAAFIYSQQDPTYRTVAVDDLLSHVDKLTHTLMEGFAMQQLGKVRYYNLTYV</sequence>
<evidence type="ECO:0000313" key="1">
    <source>
        <dbReference type="EMBL" id="BAN64341.1"/>
    </source>
</evidence>
<protein>
    <submittedName>
        <fullName evidence="1">Membrane protein, putative</fullName>
    </submittedName>
</protein>
<gene>
    <name evidence="1" type="primary">BBOV_IV005440</name>
</gene>
<name>S6B5Q1_BABBO</name>
<dbReference type="VEuPathDB" id="PiroplasmaDB:BBOV_IV005440"/>
<dbReference type="AlphaFoldDB" id="S6B5Q1"/>
<accession>S6B5Q1</accession>
<dbReference type="EMBL" id="AK440547">
    <property type="protein sequence ID" value="BAN64341.1"/>
    <property type="molecule type" value="mRNA"/>
</dbReference>